<evidence type="ECO:0000259" key="2">
    <source>
        <dbReference type="Pfam" id="PF03372"/>
    </source>
</evidence>
<keyword evidence="3" id="KW-0378">Hydrolase</keyword>
<dbReference type="AlphaFoldDB" id="A0A940WBU0"/>
<reference evidence="3" key="1">
    <citation type="submission" date="2021-02" db="EMBL/GenBank/DDBJ databases">
        <title>Draft genome sequence of Microbispora sp. RL4-1S isolated from rice leaves in Thailand.</title>
        <authorList>
            <person name="Muangham S."/>
            <person name="Duangmal K."/>
        </authorList>
    </citation>
    <scope>NUCLEOTIDE SEQUENCE</scope>
    <source>
        <strain evidence="3">RL4-1S</strain>
    </source>
</reference>
<keyword evidence="3" id="KW-0540">Nuclease</keyword>
<sequence>MTALVWTLTAPFLLWAVLRLLPSDVHFRWVQLVAFTPWVAAASPLGPLAALLTRRWRAFVIGVAATTALAACVVPRALPEGQPDTRGPALRVLSANLLLGSVPPRALLALVRDVRPDVVTLQEFTPALARGLREAGIAGLLPYGVERPVEGSGGSAVLSRYPVRLDATIEFGGFRQTGAVVRVPGAGDVHVVSVHPCAPRYPVRLRCWTDGLAALPRPDGDTRILSGDFNATLDHAGLRALLNAGYRDAADATGGGLAGTWPYQRWRFLGLDVPPVTIDHVLASPGVAVRSFAVRALSLSDHRAIVADLTLPARRAQVTVGASGRGAVAEDVPVPLG</sequence>
<protein>
    <submittedName>
        <fullName evidence="3">Endonuclease/exonuclease/phosphatase family protein</fullName>
    </submittedName>
</protein>
<dbReference type="InterPro" id="IPR036691">
    <property type="entry name" value="Endo/exonu/phosph_ase_sf"/>
</dbReference>
<keyword evidence="1" id="KW-1133">Transmembrane helix</keyword>
<gene>
    <name evidence="3" type="ORF">JOL79_02065</name>
</gene>
<dbReference type="InterPro" id="IPR005135">
    <property type="entry name" value="Endo/exonuclease/phosphatase"/>
</dbReference>
<name>A0A940WBU0_9ACTN</name>
<keyword evidence="1" id="KW-0472">Membrane</keyword>
<dbReference type="Pfam" id="PF03372">
    <property type="entry name" value="Exo_endo_phos"/>
    <property type="match status" value="1"/>
</dbReference>
<comment type="caution">
    <text evidence="3">The sequence shown here is derived from an EMBL/GenBank/DDBJ whole genome shotgun (WGS) entry which is preliminary data.</text>
</comment>
<feature type="transmembrane region" description="Helical" evidence="1">
    <location>
        <begin position="59"/>
        <end position="78"/>
    </location>
</feature>
<evidence type="ECO:0000313" key="4">
    <source>
        <dbReference type="Proteomes" id="UP000674234"/>
    </source>
</evidence>
<keyword evidence="4" id="KW-1185">Reference proteome</keyword>
<proteinExistence type="predicted"/>
<feature type="transmembrane region" description="Helical" evidence="1">
    <location>
        <begin position="29"/>
        <end position="52"/>
    </location>
</feature>
<keyword evidence="1" id="KW-0812">Transmembrane</keyword>
<accession>A0A940WBU0</accession>
<organism evidence="3 4">
    <name type="scientific">Microbispora oryzae</name>
    <dbReference type="NCBI Taxonomy" id="2806554"/>
    <lineage>
        <taxon>Bacteria</taxon>
        <taxon>Bacillati</taxon>
        <taxon>Actinomycetota</taxon>
        <taxon>Actinomycetes</taxon>
        <taxon>Streptosporangiales</taxon>
        <taxon>Streptosporangiaceae</taxon>
        <taxon>Microbispora</taxon>
    </lineage>
</organism>
<evidence type="ECO:0000313" key="3">
    <source>
        <dbReference type="EMBL" id="MBP2702586.1"/>
    </source>
</evidence>
<keyword evidence="3" id="KW-0255">Endonuclease</keyword>
<evidence type="ECO:0000256" key="1">
    <source>
        <dbReference type="SAM" id="Phobius"/>
    </source>
</evidence>
<dbReference type="SUPFAM" id="SSF56219">
    <property type="entry name" value="DNase I-like"/>
    <property type="match status" value="1"/>
</dbReference>
<dbReference type="EMBL" id="JAFCNB010000001">
    <property type="protein sequence ID" value="MBP2702586.1"/>
    <property type="molecule type" value="Genomic_DNA"/>
</dbReference>
<dbReference type="RefSeq" id="WP_210153863.1">
    <property type="nucleotide sequence ID" value="NZ_JAFCNB010000001.1"/>
</dbReference>
<feature type="domain" description="Endonuclease/exonuclease/phosphatase" evidence="2">
    <location>
        <begin position="93"/>
        <end position="302"/>
    </location>
</feature>
<dbReference type="GO" id="GO:0004519">
    <property type="term" value="F:endonuclease activity"/>
    <property type="evidence" value="ECO:0007669"/>
    <property type="project" value="UniProtKB-KW"/>
</dbReference>
<dbReference type="Proteomes" id="UP000674234">
    <property type="component" value="Unassembled WGS sequence"/>
</dbReference>
<dbReference type="Gene3D" id="3.60.10.10">
    <property type="entry name" value="Endonuclease/exonuclease/phosphatase"/>
    <property type="match status" value="1"/>
</dbReference>